<dbReference type="Proteomes" id="UP001383192">
    <property type="component" value="Unassembled WGS sequence"/>
</dbReference>
<accession>A0AAW0B986</accession>
<protein>
    <submittedName>
        <fullName evidence="2">SERTA domain-containing protein 3</fullName>
    </submittedName>
</protein>
<name>A0AAW0B986_9AGAR</name>
<evidence type="ECO:0000313" key="3">
    <source>
        <dbReference type="Proteomes" id="UP001383192"/>
    </source>
</evidence>
<reference evidence="2 3" key="1">
    <citation type="submission" date="2024-01" db="EMBL/GenBank/DDBJ databases">
        <title>A draft genome for a cacao thread blight-causing isolate of Paramarasmius palmivorus.</title>
        <authorList>
            <person name="Baruah I.K."/>
            <person name="Bukari Y."/>
            <person name="Amoako-Attah I."/>
            <person name="Meinhardt L.W."/>
            <person name="Bailey B.A."/>
            <person name="Cohen S.P."/>
        </authorList>
    </citation>
    <scope>NUCLEOTIDE SEQUENCE [LARGE SCALE GENOMIC DNA]</scope>
    <source>
        <strain evidence="2 3">GH-12</strain>
    </source>
</reference>
<feature type="compositionally biased region" description="Low complexity" evidence="1">
    <location>
        <begin position="713"/>
        <end position="752"/>
    </location>
</feature>
<proteinExistence type="predicted"/>
<dbReference type="EMBL" id="JAYKXP010000151">
    <property type="protein sequence ID" value="KAK7022731.1"/>
    <property type="molecule type" value="Genomic_DNA"/>
</dbReference>
<comment type="caution">
    <text evidence="2">The sequence shown here is derived from an EMBL/GenBank/DDBJ whole genome shotgun (WGS) entry which is preliminary data.</text>
</comment>
<keyword evidence="3" id="KW-1185">Reference proteome</keyword>
<feature type="compositionally biased region" description="Polar residues" evidence="1">
    <location>
        <begin position="551"/>
        <end position="566"/>
    </location>
</feature>
<sequence length="951" mass="103976">MPNPGCFQGVRRDLLNRFVDGYCQASDEGYGEDFLSEVQRIYFLYFPPTMPEDYEPSEEEMANVNEEDADPINLERPIQGEGQSDDDYAVEIVKFELMKKVLAFKIDQLDRWFAYQYRKRTNPSEKEPNAYDTLLDQLSGVTAFIGRKRAPFRMFAQVKAATVEPIVRAELKKLEASSTTTGDVESADQDGTELVNGESKAKFVKKGKDATVARRQAIIIDLFNALPEDEKEYWKSEVEKDFQQRLQKYEEDKKKEVPTDPVAYQRCIEQISPFVTPILNGMAKRTGWCFTLLCGGPEPRDGGRLNIVAVHSGVTRGPVPMNFGAYAREAYKKGIVPLFGRFLTKVYTREEAQARALPDDGPSLKNIINEEQDGVNHDSVPFTQSTSNGSSGSSSTSTTTAMGASSSSLKGGSKPAATSARNATSTSATSTSTTSKSTSKSTTSTSISTAPTKVSATPSIPASSTTVNASNVPHKPSLVKTTAHMRPGGQPKLPTARHSVGVQQREVLTGKSRAVPSTVQKRRDDSLSSLQPPPPSQKVSSVITMARSRQRVQSSGPSRSMTSSAPTSPPEARSPLPNSPVSINSTPPPLPIKGSGRVSSPIDLMSSPVTAPPAKRRYASARSTPATMTNVVIPKRAIAVKEEVESPRKRIKREEAEEDAVEDALKTEDDVIDLGSISDYENGISPSRRKRVRTTNDLPTAKRRKSTNPVAPSTSRKTQNTTTTATIASSSSATSGKSQKAVTTTSTSSSTSRAQSNATAWDGGRFPDEAKLIINDPPNAPPYISSVLAIIRAAGVTDAMFDVAVAYVQVEFEAGYQGSERLGSFSRPTLVADWVNRGRPTRLRHDKIPDLRLYSEEFTEWFIDCSPPWRERIVEGRIRLKKMEGGDWSCLVNKTGPNGISSFIVALAWWKKAVDALPASTPREEQRKRVHQTLFDDAADEVLYMLNALMA</sequence>
<feature type="compositionally biased region" description="Low complexity" evidence="1">
    <location>
        <begin position="385"/>
        <end position="466"/>
    </location>
</feature>
<evidence type="ECO:0000313" key="2">
    <source>
        <dbReference type="EMBL" id="KAK7022731.1"/>
    </source>
</evidence>
<dbReference type="AlphaFoldDB" id="A0AAW0B986"/>
<gene>
    <name evidence="2" type="primary">RBT1_31</name>
    <name evidence="2" type="ORF">VNI00_017007</name>
</gene>
<feature type="region of interest" description="Disordered" evidence="1">
    <location>
        <begin position="374"/>
        <end position="623"/>
    </location>
</feature>
<organism evidence="2 3">
    <name type="scientific">Paramarasmius palmivorus</name>
    <dbReference type="NCBI Taxonomy" id="297713"/>
    <lineage>
        <taxon>Eukaryota</taxon>
        <taxon>Fungi</taxon>
        <taxon>Dikarya</taxon>
        <taxon>Basidiomycota</taxon>
        <taxon>Agaricomycotina</taxon>
        <taxon>Agaricomycetes</taxon>
        <taxon>Agaricomycetidae</taxon>
        <taxon>Agaricales</taxon>
        <taxon>Marasmiineae</taxon>
        <taxon>Marasmiaceae</taxon>
        <taxon>Paramarasmius</taxon>
    </lineage>
</organism>
<evidence type="ECO:0000256" key="1">
    <source>
        <dbReference type="SAM" id="MobiDB-lite"/>
    </source>
</evidence>
<feature type="region of interest" description="Disordered" evidence="1">
    <location>
        <begin position="677"/>
        <end position="762"/>
    </location>
</feature>